<proteinExistence type="predicted"/>
<keyword evidence="1" id="KW-0732">Signal</keyword>
<protein>
    <recommendedName>
        <fullName evidence="4">Orphan protein</fullName>
    </recommendedName>
</protein>
<feature type="signal peptide" evidence="1">
    <location>
        <begin position="1"/>
        <end position="27"/>
    </location>
</feature>
<accession>A0ABU2ZT45</accession>
<reference evidence="2 3" key="1">
    <citation type="submission" date="2023-09" db="EMBL/GenBank/DDBJ databases">
        <authorList>
            <person name="Rey-Velasco X."/>
        </authorList>
    </citation>
    <scope>NUCLEOTIDE SEQUENCE [LARGE SCALE GENOMIC DNA]</scope>
    <source>
        <strain evidence="2 3">P117</strain>
    </source>
</reference>
<evidence type="ECO:0000313" key="2">
    <source>
        <dbReference type="EMBL" id="MDT0595815.1"/>
    </source>
</evidence>
<name>A0ABU2ZT45_9ALTE</name>
<evidence type="ECO:0000256" key="1">
    <source>
        <dbReference type="SAM" id="SignalP"/>
    </source>
</evidence>
<dbReference type="EMBL" id="JAVRHX010000004">
    <property type="protein sequence ID" value="MDT0595815.1"/>
    <property type="molecule type" value="Genomic_DNA"/>
</dbReference>
<evidence type="ECO:0008006" key="4">
    <source>
        <dbReference type="Google" id="ProtNLM"/>
    </source>
</evidence>
<dbReference type="Proteomes" id="UP001253545">
    <property type="component" value="Unassembled WGS sequence"/>
</dbReference>
<feature type="chain" id="PRO_5046667744" description="Orphan protein" evidence="1">
    <location>
        <begin position="28"/>
        <end position="157"/>
    </location>
</feature>
<dbReference type="RefSeq" id="WP_311369341.1">
    <property type="nucleotide sequence ID" value="NZ_JAVRHX010000004.1"/>
</dbReference>
<keyword evidence="3" id="KW-1185">Reference proteome</keyword>
<dbReference type="SUPFAM" id="SSF53850">
    <property type="entry name" value="Periplasmic binding protein-like II"/>
    <property type="match status" value="1"/>
</dbReference>
<gene>
    <name evidence="2" type="ORF">RM552_13225</name>
</gene>
<evidence type="ECO:0000313" key="3">
    <source>
        <dbReference type="Proteomes" id="UP001253545"/>
    </source>
</evidence>
<organism evidence="2 3">
    <name type="scientific">Glaciecola petra</name>
    <dbReference type="NCBI Taxonomy" id="3075602"/>
    <lineage>
        <taxon>Bacteria</taxon>
        <taxon>Pseudomonadati</taxon>
        <taxon>Pseudomonadota</taxon>
        <taxon>Gammaproteobacteria</taxon>
        <taxon>Alteromonadales</taxon>
        <taxon>Alteromonadaceae</taxon>
        <taxon>Glaciecola</taxon>
    </lineage>
</organism>
<sequence length="157" mass="17596">MKKAVFFLKLITGIFGLSAAVCQSVHASNNILLIIANKQMTAKLSEPISLDDVLSFYAMKRKLLSNGERATLLTHQLDSEASILFCKHLLDSFPYQVKRKWDVAVFSGRAIRPITLDTNQAIFTYIGENENAIGYVLVDSTQINQIEENFHVIATFN</sequence>
<comment type="caution">
    <text evidence="2">The sequence shown here is derived from an EMBL/GenBank/DDBJ whole genome shotgun (WGS) entry which is preliminary data.</text>
</comment>